<comment type="caution">
    <text evidence="1">The sequence shown here is derived from an EMBL/GenBank/DDBJ whole genome shotgun (WGS) entry which is preliminary data.</text>
</comment>
<organism evidence="1 2">
    <name type="scientific">Araneus ventricosus</name>
    <name type="common">Orbweaver spider</name>
    <name type="synonym">Epeira ventricosa</name>
    <dbReference type="NCBI Taxonomy" id="182803"/>
    <lineage>
        <taxon>Eukaryota</taxon>
        <taxon>Metazoa</taxon>
        <taxon>Ecdysozoa</taxon>
        <taxon>Arthropoda</taxon>
        <taxon>Chelicerata</taxon>
        <taxon>Arachnida</taxon>
        <taxon>Araneae</taxon>
        <taxon>Araneomorphae</taxon>
        <taxon>Entelegynae</taxon>
        <taxon>Araneoidea</taxon>
        <taxon>Araneidae</taxon>
        <taxon>Araneus</taxon>
    </lineage>
</organism>
<accession>A0A4Y1ZWF3</accession>
<evidence type="ECO:0000313" key="1">
    <source>
        <dbReference type="EMBL" id="GBL70198.1"/>
    </source>
</evidence>
<protein>
    <submittedName>
        <fullName evidence="1">Uncharacterized protein</fullName>
    </submittedName>
</protein>
<name>A0A4Y1ZWF3_ARAVE</name>
<proteinExistence type="predicted"/>
<dbReference type="EMBL" id="BGPR01229500">
    <property type="protein sequence ID" value="GBL70198.1"/>
    <property type="molecule type" value="Genomic_DNA"/>
</dbReference>
<sequence length="45" mass="4831">VEYGLAKPRVSRGSYLWTVVGGIRTVVALQICARVNGCNGAVWPL</sequence>
<evidence type="ECO:0000313" key="2">
    <source>
        <dbReference type="Proteomes" id="UP000499080"/>
    </source>
</evidence>
<dbReference type="AlphaFoldDB" id="A0A4Y1ZWF3"/>
<keyword evidence="2" id="KW-1185">Reference proteome</keyword>
<feature type="non-terminal residue" evidence="1">
    <location>
        <position position="1"/>
    </location>
</feature>
<reference evidence="1 2" key="1">
    <citation type="journal article" date="2019" name="Sci. Rep.">
        <title>Orb-weaving spider Araneus ventricosus genome elucidates the spidroin gene catalogue.</title>
        <authorList>
            <person name="Kono N."/>
            <person name="Nakamura H."/>
            <person name="Ohtoshi R."/>
            <person name="Moran D.A.P."/>
            <person name="Shinohara A."/>
            <person name="Yoshida Y."/>
            <person name="Fujiwara M."/>
            <person name="Mori M."/>
            <person name="Tomita M."/>
            <person name="Arakawa K."/>
        </authorList>
    </citation>
    <scope>NUCLEOTIDE SEQUENCE [LARGE SCALE GENOMIC DNA]</scope>
</reference>
<gene>
    <name evidence="1" type="ORF">AVEN_204556_1</name>
</gene>
<dbReference type="Proteomes" id="UP000499080">
    <property type="component" value="Unassembled WGS sequence"/>
</dbReference>